<dbReference type="InterPro" id="IPR039653">
    <property type="entry name" value="Prenyltransferase"/>
</dbReference>
<dbReference type="GO" id="GO:0009247">
    <property type="term" value="P:glycolipid biosynthetic process"/>
    <property type="evidence" value="ECO:0007669"/>
    <property type="project" value="TreeGrafter"/>
</dbReference>
<keyword evidence="3 6" id="KW-0812">Transmembrane</keyword>
<evidence type="ECO:0008006" key="9">
    <source>
        <dbReference type="Google" id="ProtNLM"/>
    </source>
</evidence>
<gene>
    <name evidence="7" type="ORF">B7Z12_20165</name>
</gene>
<evidence type="ECO:0000313" key="8">
    <source>
        <dbReference type="Proteomes" id="UP000215616"/>
    </source>
</evidence>
<dbReference type="SUPFAM" id="SSF56784">
    <property type="entry name" value="HAD-like"/>
    <property type="match status" value="1"/>
</dbReference>
<dbReference type="GO" id="GO:0016765">
    <property type="term" value="F:transferase activity, transferring alkyl or aryl (other than methyl) groups"/>
    <property type="evidence" value="ECO:0007669"/>
    <property type="project" value="InterPro"/>
</dbReference>
<comment type="caution">
    <text evidence="7">The sequence shown here is derived from an EMBL/GenBank/DDBJ whole genome shotgun (WGS) entry which is preliminary data.</text>
</comment>
<reference evidence="7 8" key="1">
    <citation type="submission" date="2017-03" db="EMBL/GenBank/DDBJ databases">
        <title>Lifting the veil on microbial sulfur biogeochemistry in mining wastewaters.</title>
        <authorList>
            <person name="Kantor R.S."/>
            <person name="Colenbrander Nelson T."/>
            <person name="Marshall S."/>
            <person name="Bennett D."/>
            <person name="Apte S."/>
            <person name="Camacho D."/>
            <person name="Thomas B.C."/>
            <person name="Warren L.A."/>
            <person name="Banfield J.F."/>
        </authorList>
    </citation>
    <scope>NUCLEOTIDE SEQUENCE [LARGE SCALE GENOMIC DNA]</scope>
    <source>
        <strain evidence="7">32-67-7</strain>
    </source>
</reference>
<feature type="non-terminal residue" evidence="7">
    <location>
        <position position="486"/>
    </location>
</feature>
<feature type="transmembrane region" description="Helical" evidence="6">
    <location>
        <begin position="239"/>
        <end position="261"/>
    </location>
</feature>
<dbReference type="InterPro" id="IPR000537">
    <property type="entry name" value="UbiA_prenyltransferase"/>
</dbReference>
<dbReference type="InterPro" id="IPR036412">
    <property type="entry name" value="HAD-like_sf"/>
</dbReference>
<keyword evidence="2" id="KW-1003">Cell membrane</keyword>
<evidence type="ECO:0000256" key="4">
    <source>
        <dbReference type="ARBA" id="ARBA00022989"/>
    </source>
</evidence>
<feature type="transmembrane region" description="Helical" evidence="6">
    <location>
        <begin position="335"/>
        <end position="355"/>
    </location>
</feature>
<evidence type="ECO:0000313" key="7">
    <source>
        <dbReference type="EMBL" id="OYW98255.1"/>
    </source>
</evidence>
<protein>
    <recommendedName>
        <fullName evidence="9">UbiA family prenyltransferase</fullName>
    </recommendedName>
</protein>
<dbReference type="EMBL" id="NCDQ01000527">
    <property type="protein sequence ID" value="OYW98255.1"/>
    <property type="molecule type" value="Genomic_DNA"/>
</dbReference>
<feature type="transmembrane region" description="Helical" evidence="6">
    <location>
        <begin position="361"/>
        <end position="379"/>
    </location>
</feature>
<dbReference type="GO" id="GO:0005886">
    <property type="term" value="C:plasma membrane"/>
    <property type="evidence" value="ECO:0007669"/>
    <property type="project" value="TreeGrafter"/>
</dbReference>
<dbReference type="Pfam" id="PF12710">
    <property type="entry name" value="HAD"/>
    <property type="match status" value="1"/>
</dbReference>
<keyword evidence="4 6" id="KW-1133">Transmembrane helix</keyword>
<evidence type="ECO:0000256" key="1">
    <source>
        <dbReference type="ARBA" id="ARBA00004141"/>
    </source>
</evidence>
<feature type="transmembrane region" description="Helical" evidence="6">
    <location>
        <begin position="408"/>
        <end position="429"/>
    </location>
</feature>
<dbReference type="PANTHER" id="PTHR11048">
    <property type="entry name" value="PRENYLTRANSFERASES"/>
    <property type="match status" value="1"/>
</dbReference>
<dbReference type="PANTHER" id="PTHR11048:SF5">
    <property type="entry name" value="DECAPRENYL-PHOSPHATE PHOSPHORIBOSYLTRANSFERASE"/>
    <property type="match status" value="1"/>
</dbReference>
<evidence type="ECO:0000256" key="5">
    <source>
        <dbReference type="ARBA" id="ARBA00023136"/>
    </source>
</evidence>
<dbReference type="NCBIfam" id="NF006088">
    <property type="entry name" value="PRK08238.1"/>
    <property type="match status" value="1"/>
</dbReference>
<feature type="transmembrane region" description="Helical" evidence="6">
    <location>
        <begin position="444"/>
        <end position="462"/>
    </location>
</feature>
<comment type="subcellular location">
    <subcellularLocation>
        <location evidence="1">Membrane</location>
        <topology evidence="1">Multi-pass membrane protein</topology>
    </subcellularLocation>
</comment>
<evidence type="ECO:0000256" key="2">
    <source>
        <dbReference type="ARBA" id="ARBA00022475"/>
    </source>
</evidence>
<dbReference type="AlphaFoldDB" id="A0A258CS15"/>
<organism evidence="7 8">
    <name type="scientific">Caulobacter vibrioides</name>
    <name type="common">Caulobacter crescentus</name>
    <dbReference type="NCBI Taxonomy" id="155892"/>
    <lineage>
        <taxon>Bacteria</taxon>
        <taxon>Pseudomonadati</taxon>
        <taxon>Pseudomonadota</taxon>
        <taxon>Alphaproteobacteria</taxon>
        <taxon>Caulobacterales</taxon>
        <taxon>Caulobacteraceae</taxon>
        <taxon>Caulobacter</taxon>
    </lineage>
</organism>
<dbReference type="Gene3D" id="3.40.50.1000">
    <property type="entry name" value="HAD superfamily/HAD-like"/>
    <property type="match status" value="1"/>
</dbReference>
<sequence>MSQAVTARTLQDGPLRAPEEPVNSAALPLAVDLDGTLLLTDTLFEAIAEQLRRRPMWTLWQMIQLPFAIAKVKARIQTASRVDIASLPVNDSVGLYCIRARAAGRPVWLVTAADQAVADETVRHFRFFDRAVGSNGVTNNKGEAKARRLKELAPNGFEYIGDSRADLKVWKHAKAASLVGGGERRRRAVERMGIPVAEQFERPARGLSAWRKAIRIHQWAKNALIFVPAILAMKIGDPATLLACLAALPLIGIMASGTYILNDLVDLAADRGHPTKKKRPFASGQLKLWQGFVAAPVMILGGLVGGFLLSPGFAATMVSYLILTMAYSFKLKRVALADTLALSFLYTLRLIMGAVVAGVALSQWLMVFSMFLFVSLSLAKRHVEVVRRAAAGERRVANRGYRAEDASLTLGLGLATATVSPLILVFYVIESAWPSGVYQTPEALWIAPVALSAWLMRVWLLANRGELEDDPVVFAIKDTQSIMIGA</sequence>
<dbReference type="InterPro" id="IPR023214">
    <property type="entry name" value="HAD_sf"/>
</dbReference>
<proteinExistence type="predicted"/>
<keyword evidence="5 6" id="KW-0472">Membrane</keyword>
<feature type="transmembrane region" description="Helical" evidence="6">
    <location>
        <begin position="297"/>
        <end position="323"/>
    </location>
</feature>
<accession>A0A258CS15</accession>
<dbReference type="Gene3D" id="1.10.357.140">
    <property type="entry name" value="UbiA prenyltransferase"/>
    <property type="match status" value="1"/>
</dbReference>
<evidence type="ECO:0000256" key="6">
    <source>
        <dbReference type="SAM" id="Phobius"/>
    </source>
</evidence>
<dbReference type="Proteomes" id="UP000215616">
    <property type="component" value="Unassembled WGS sequence"/>
</dbReference>
<dbReference type="Pfam" id="PF01040">
    <property type="entry name" value="UbiA"/>
    <property type="match status" value="1"/>
</dbReference>
<dbReference type="CDD" id="cd13963">
    <property type="entry name" value="PT_UbiA_2"/>
    <property type="match status" value="1"/>
</dbReference>
<name>A0A258CS15_CAUVI</name>
<dbReference type="InterPro" id="IPR044878">
    <property type="entry name" value="UbiA_sf"/>
</dbReference>
<evidence type="ECO:0000256" key="3">
    <source>
        <dbReference type="ARBA" id="ARBA00022692"/>
    </source>
</evidence>